<proteinExistence type="inferred from homology"/>
<evidence type="ECO:0000313" key="13">
    <source>
        <dbReference type="Proteomes" id="UP000035681"/>
    </source>
</evidence>
<name>A0A0K0EJ94_STRER</name>
<dbReference type="CDD" id="cd02440">
    <property type="entry name" value="AdoMet_MTases"/>
    <property type="match status" value="1"/>
</dbReference>
<dbReference type="SUPFAM" id="SSF53335">
    <property type="entry name" value="S-adenosyl-L-methionine-dependent methyltransferases"/>
    <property type="match status" value="1"/>
</dbReference>
<evidence type="ECO:0000256" key="7">
    <source>
        <dbReference type="ARBA" id="ARBA00046134"/>
    </source>
</evidence>
<comment type="similarity">
    <text evidence="9 10 11">Belongs to the class I-like SAM-binding methyltransferase superfamily. rRNA adenine N(6)-methyltransferase family.</text>
</comment>
<feature type="domain" description="Ribosomal RNA adenine methylase transferase N-terminal" evidence="12">
    <location>
        <begin position="35"/>
        <end position="204"/>
    </location>
</feature>
<dbReference type="SMART" id="SM00650">
    <property type="entry name" value="rADc"/>
    <property type="match status" value="1"/>
</dbReference>
<evidence type="ECO:0000256" key="6">
    <source>
        <dbReference type="ARBA" id="ARBA00035020"/>
    </source>
</evidence>
<evidence type="ECO:0000259" key="12">
    <source>
        <dbReference type="SMART" id="SM00650"/>
    </source>
</evidence>
<evidence type="ECO:0000256" key="1">
    <source>
        <dbReference type="ARBA" id="ARBA00022552"/>
    </source>
</evidence>
<dbReference type="WBParaSite" id="TCONS_00008022.p1">
    <property type="protein sequence ID" value="TCONS_00008022.p1"/>
    <property type="gene ID" value="XLOC_006021"/>
</dbReference>
<evidence type="ECO:0000256" key="10">
    <source>
        <dbReference type="PROSITE-ProRule" id="PRU01026"/>
    </source>
</evidence>
<keyword evidence="4 10" id="KW-0949">S-adenosyl-L-methionine</keyword>
<dbReference type="FunFam" id="1.10.8.480:FF:000002">
    <property type="entry name" value="rRNA adenine N(6)-methyltransferase"/>
    <property type="match status" value="1"/>
</dbReference>
<keyword evidence="1 11" id="KW-0698">rRNA processing</keyword>
<dbReference type="EC" id="2.1.1.-" evidence="11"/>
<dbReference type="InterPro" id="IPR011530">
    <property type="entry name" value="rRNA_adenine_dimethylase"/>
</dbReference>
<feature type="binding site" evidence="10">
    <location>
        <position position="119"/>
    </location>
    <ligand>
        <name>S-adenosyl-L-methionine</name>
        <dbReference type="ChEBI" id="CHEBI:59789"/>
    </ligand>
</feature>
<feature type="binding site" evidence="10">
    <location>
        <position position="55"/>
    </location>
    <ligand>
        <name>S-adenosyl-L-methionine</name>
        <dbReference type="ChEBI" id="CHEBI:59789"/>
    </ligand>
</feature>
<evidence type="ECO:0000256" key="4">
    <source>
        <dbReference type="ARBA" id="ARBA00022691"/>
    </source>
</evidence>
<reference evidence="14" key="1">
    <citation type="submission" date="2015-08" db="UniProtKB">
        <authorList>
            <consortium name="WormBaseParasite"/>
        </authorList>
    </citation>
    <scope>IDENTIFICATION</scope>
</reference>
<dbReference type="Pfam" id="PF00398">
    <property type="entry name" value="RrnaAD"/>
    <property type="match status" value="1"/>
</dbReference>
<evidence type="ECO:0000256" key="8">
    <source>
        <dbReference type="ARBA" id="ARBA00049478"/>
    </source>
</evidence>
<dbReference type="STRING" id="6248.A0A0K0EJ94"/>
<dbReference type="Proteomes" id="UP000035681">
    <property type="component" value="Unplaced"/>
</dbReference>
<dbReference type="InterPro" id="IPR020596">
    <property type="entry name" value="rRNA_Ade_Mease_Trfase_CS"/>
</dbReference>
<comment type="function">
    <text evidence="7">Specifically dimethylates two adjacent adenosines in the loop of a conserved hairpin near the 3'-end of 18S rRNA in the 40S particle. Involved in the pre-rRNA processing steps leading to small-subunit rRNA production independently of its RNA-modifying catalytic activity. Part of the small subunit (SSU) processome, first precursor of the small eukaryotic ribosomal subunit. During the assembly of the SSU processome in the nucleolus, many ribosome biogenesis factors, an RNA chaperone and ribosomal proteins associate with the nascent pre-rRNA and work in concert to generate RNA folding, modifications, rearrangements and cleavage as well as targeted degradation of pre-ribosomal RNA by the RNA exosome.</text>
</comment>
<evidence type="ECO:0000313" key="14">
    <source>
        <dbReference type="WBParaSite" id="SSTP_0000954300.1"/>
    </source>
</evidence>
<evidence type="ECO:0000256" key="11">
    <source>
        <dbReference type="RuleBase" id="RU362106"/>
    </source>
</evidence>
<dbReference type="Gene3D" id="3.40.50.150">
    <property type="entry name" value="Vaccinia Virus protein VP39"/>
    <property type="match status" value="1"/>
</dbReference>
<comment type="catalytic activity">
    <reaction evidence="8">
        <text>adenosine(1779)/adenosine(1780) in 18S rRNA + 4 S-adenosyl-L-methionine = N(6)-dimethyladenosine(1779)/N(6)-dimethyladenosine(1780) in 18S rRNA + 4 S-adenosyl-L-homocysteine + 4 H(+)</text>
        <dbReference type="Rhea" id="RHEA:42780"/>
        <dbReference type="Rhea" id="RHEA-COMP:10234"/>
        <dbReference type="Rhea" id="RHEA-COMP:10236"/>
        <dbReference type="ChEBI" id="CHEBI:15378"/>
        <dbReference type="ChEBI" id="CHEBI:57856"/>
        <dbReference type="ChEBI" id="CHEBI:59789"/>
        <dbReference type="ChEBI" id="CHEBI:74411"/>
        <dbReference type="ChEBI" id="CHEBI:74493"/>
        <dbReference type="EC" id="2.1.1.183"/>
    </reaction>
</comment>
<feature type="binding site" evidence="10">
    <location>
        <position position="30"/>
    </location>
    <ligand>
        <name>S-adenosyl-L-methionine</name>
        <dbReference type="ChEBI" id="CHEBI:59789"/>
    </ligand>
</feature>
<dbReference type="FunFam" id="3.40.50.150:FF:000007">
    <property type="entry name" value="rRNA adenine N(6)-methyltransferase"/>
    <property type="match status" value="1"/>
</dbReference>
<protein>
    <recommendedName>
        <fullName evidence="11">rRNA adenine N(6)-methyltransferase</fullName>
        <ecNumber evidence="11">2.1.1.-</ecNumber>
    </recommendedName>
</protein>
<dbReference type="PROSITE" id="PS01131">
    <property type="entry name" value="RRNA_A_DIMETH"/>
    <property type="match status" value="1"/>
</dbReference>
<evidence type="ECO:0000256" key="5">
    <source>
        <dbReference type="ARBA" id="ARBA00022884"/>
    </source>
</evidence>
<dbReference type="SMR" id="A0A0K0EJ94"/>
<dbReference type="InterPro" id="IPR029063">
    <property type="entry name" value="SAM-dependent_MTases_sf"/>
</dbReference>
<keyword evidence="3 10" id="KW-0808">Transferase</keyword>
<comment type="subunit">
    <text evidence="6">Part of the small subunit (SSU) processome, composed of more than 70 proteins and the RNA chaperone small nucleolar RNA (snoRNA) U3.</text>
</comment>
<dbReference type="GO" id="GO:0003723">
    <property type="term" value="F:RNA binding"/>
    <property type="evidence" value="ECO:0007669"/>
    <property type="project" value="UniProtKB-UniRule"/>
</dbReference>
<dbReference type="InterPro" id="IPR020598">
    <property type="entry name" value="rRNA_Ade_methylase_Trfase_N"/>
</dbReference>
<evidence type="ECO:0000256" key="2">
    <source>
        <dbReference type="ARBA" id="ARBA00022603"/>
    </source>
</evidence>
<dbReference type="GO" id="GO:0005730">
    <property type="term" value="C:nucleolus"/>
    <property type="evidence" value="ECO:0007669"/>
    <property type="project" value="TreeGrafter"/>
</dbReference>
<dbReference type="AlphaFoldDB" id="A0A0K0EJ94"/>
<organism evidence="14">
    <name type="scientific">Strongyloides stercoralis</name>
    <name type="common">Threadworm</name>
    <dbReference type="NCBI Taxonomy" id="6248"/>
    <lineage>
        <taxon>Eukaryota</taxon>
        <taxon>Metazoa</taxon>
        <taxon>Ecdysozoa</taxon>
        <taxon>Nematoda</taxon>
        <taxon>Chromadorea</taxon>
        <taxon>Rhabditida</taxon>
        <taxon>Tylenchina</taxon>
        <taxon>Panagrolaimomorpha</taxon>
        <taxon>Strongyloidoidea</taxon>
        <taxon>Strongyloididae</taxon>
        <taxon>Strongyloides</taxon>
    </lineage>
</organism>
<dbReference type="NCBIfam" id="TIGR00755">
    <property type="entry name" value="ksgA"/>
    <property type="match status" value="1"/>
</dbReference>
<feature type="binding site" evidence="10">
    <location>
        <position position="104"/>
    </location>
    <ligand>
        <name>S-adenosyl-L-methionine</name>
        <dbReference type="ChEBI" id="CHEBI:59789"/>
    </ligand>
</feature>
<accession>A0A0K0EJ94</accession>
<feature type="binding site" evidence="10">
    <location>
        <position position="28"/>
    </location>
    <ligand>
        <name>S-adenosyl-L-methionine</name>
        <dbReference type="ChEBI" id="CHEBI:59789"/>
    </ligand>
</feature>
<dbReference type="PROSITE" id="PS51689">
    <property type="entry name" value="SAM_RNA_A_N6_MT"/>
    <property type="match status" value="1"/>
</dbReference>
<dbReference type="GO" id="GO:0052909">
    <property type="term" value="F:18S rRNA (adenine(1779)-N(6)/adenine(1780)-N(6))-dimethyltransferase activity"/>
    <property type="evidence" value="ECO:0007669"/>
    <property type="project" value="UniProtKB-EC"/>
</dbReference>
<feature type="binding site" evidence="10">
    <location>
        <position position="76"/>
    </location>
    <ligand>
        <name>S-adenosyl-L-methionine</name>
        <dbReference type="ChEBI" id="CHEBI:59789"/>
    </ligand>
</feature>
<keyword evidence="13" id="KW-1185">Reference proteome</keyword>
<keyword evidence="2 10" id="KW-0489">Methyltransferase</keyword>
<dbReference type="PANTHER" id="PTHR11727">
    <property type="entry name" value="DIMETHYLADENOSINE TRANSFERASE"/>
    <property type="match status" value="1"/>
</dbReference>
<keyword evidence="5 10" id="KW-0694">RNA-binding</keyword>
<sequence>MGKVKTTKAKKNEGVRQTLPFNTSHGQHILKNPGIVNAIVEKAVVKPTDVVMEIGPGTGNLTVKILEKAKKVVALEIDPRMVDEVKKRVQGTPVQNKLEVIRGDSIKTPWPYFDLCITNLPYQISSPFVFKLLLHRPLCRHAVVMFQKEFADRLVAKPGSKLYCRLSVNVQMLAKVEHLMKVKRSEFRPPPKVDSAVVRIEPKNPPPPINYTEWDGMLRIVFGRKNKTLSAIFKQTQVVELLEKNYKEFCSLENKPIEENFDMKSYVEKVLNESNFSEKRSRTMTIEQFLMLLLVFNKAGIHFK</sequence>
<dbReference type="PANTHER" id="PTHR11727:SF7">
    <property type="entry name" value="DIMETHYLADENOSINE TRANSFERASE-RELATED"/>
    <property type="match status" value="1"/>
</dbReference>
<evidence type="ECO:0000256" key="3">
    <source>
        <dbReference type="ARBA" id="ARBA00022679"/>
    </source>
</evidence>
<dbReference type="InterPro" id="IPR001737">
    <property type="entry name" value="KsgA/Erm"/>
</dbReference>
<dbReference type="Gene3D" id="1.10.8.480">
    <property type="match status" value="1"/>
</dbReference>
<dbReference type="WBParaSite" id="SSTP_0000954300.1">
    <property type="protein sequence ID" value="SSTP_0000954300.1"/>
    <property type="gene ID" value="SSTP_0000954300"/>
</dbReference>
<evidence type="ECO:0000256" key="9">
    <source>
        <dbReference type="ARBA" id="ARBA00061109"/>
    </source>
</evidence>